<dbReference type="STRING" id="88036.D8TG50"/>
<sequence>MDPLLVPLRVLFLGQWMRGICGFQGFIPPQLGDGFFPGASGAQEIREITIPIPKIRRSPGFQRSRSFQRPKEVPVVPEVPKVPEVPVIPEVPKVPEVPVIPEVPEVPLLFTSLHFSPKVPEVPVPKVREYPVLSEIPPKKPVPEVPKVPEYLVVPEVLLKQPVPKVPKFPVIPGLLPSGMILGPGVRDRVFHSQAISRWCYFCMGIAMLRPGFY</sequence>
<name>D8TG50_SELML</name>
<evidence type="ECO:0000313" key="1">
    <source>
        <dbReference type="EMBL" id="EFJ04368.1"/>
    </source>
</evidence>
<dbReference type="Gramene" id="EFJ04368">
    <property type="protein sequence ID" value="EFJ04368"/>
    <property type="gene ID" value="SELMODRAFT_449384"/>
</dbReference>
<dbReference type="Proteomes" id="UP000001514">
    <property type="component" value="Unassembled WGS sequence"/>
</dbReference>
<dbReference type="AlphaFoldDB" id="D8TG50"/>
<evidence type="ECO:0000313" key="2">
    <source>
        <dbReference type="Proteomes" id="UP000001514"/>
    </source>
</evidence>
<dbReference type="EMBL" id="GL377928">
    <property type="protein sequence ID" value="EFJ04368.1"/>
    <property type="molecule type" value="Genomic_DNA"/>
</dbReference>
<dbReference type="InParanoid" id="D8TG50"/>
<reference evidence="1 2" key="1">
    <citation type="journal article" date="2011" name="Science">
        <title>The Selaginella genome identifies genetic changes associated with the evolution of vascular plants.</title>
        <authorList>
            <person name="Banks J.A."/>
            <person name="Nishiyama T."/>
            <person name="Hasebe M."/>
            <person name="Bowman J.L."/>
            <person name="Gribskov M."/>
            <person name="dePamphilis C."/>
            <person name="Albert V.A."/>
            <person name="Aono N."/>
            <person name="Aoyama T."/>
            <person name="Ambrose B.A."/>
            <person name="Ashton N.W."/>
            <person name="Axtell M.J."/>
            <person name="Barker E."/>
            <person name="Barker M.S."/>
            <person name="Bennetzen J.L."/>
            <person name="Bonawitz N.D."/>
            <person name="Chapple C."/>
            <person name="Cheng C."/>
            <person name="Correa L.G."/>
            <person name="Dacre M."/>
            <person name="DeBarry J."/>
            <person name="Dreyer I."/>
            <person name="Elias M."/>
            <person name="Engstrom E.M."/>
            <person name="Estelle M."/>
            <person name="Feng L."/>
            <person name="Finet C."/>
            <person name="Floyd S.K."/>
            <person name="Frommer W.B."/>
            <person name="Fujita T."/>
            <person name="Gramzow L."/>
            <person name="Gutensohn M."/>
            <person name="Harholt J."/>
            <person name="Hattori M."/>
            <person name="Heyl A."/>
            <person name="Hirai T."/>
            <person name="Hiwatashi Y."/>
            <person name="Ishikawa M."/>
            <person name="Iwata M."/>
            <person name="Karol K.G."/>
            <person name="Koehler B."/>
            <person name="Kolukisaoglu U."/>
            <person name="Kubo M."/>
            <person name="Kurata T."/>
            <person name="Lalonde S."/>
            <person name="Li K."/>
            <person name="Li Y."/>
            <person name="Litt A."/>
            <person name="Lyons E."/>
            <person name="Manning G."/>
            <person name="Maruyama T."/>
            <person name="Michael T.P."/>
            <person name="Mikami K."/>
            <person name="Miyazaki S."/>
            <person name="Morinaga S."/>
            <person name="Murata T."/>
            <person name="Mueller-Roeber B."/>
            <person name="Nelson D.R."/>
            <person name="Obara M."/>
            <person name="Oguri Y."/>
            <person name="Olmstead R.G."/>
            <person name="Onodera N."/>
            <person name="Petersen B.L."/>
            <person name="Pils B."/>
            <person name="Prigge M."/>
            <person name="Rensing S.A."/>
            <person name="Riano-Pachon D.M."/>
            <person name="Roberts A.W."/>
            <person name="Sato Y."/>
            <person name="Scheller H.V."/>
            <person name="Schulz B."/>
            <person name="Schulz C."/>
            <person name="Shakirov E.V."/>
            <person name="Shibagaki N."/>
            <person name="Shinohara N."/>
            <person name="Shippen D.E."/>
            <person name="Soerensen I."/>
            <person name="Sotooka R."/>
            <person name="Sugimoto N."/>
            <person name="Sugita M."/>
            <person name="Sumikawa N."/>
            <person name="Tanurdzic M."/>
            <person name="Theissen G."/>
            <person name="Ulvskov P."/>
            <person name="Wakazuki S."/>
            <person name="Weng J.K."/>
            <person name="Willats W.W."/>
            <person name="Wipf D."/>
            <person name="Wolf P.G."/>
            <person name="Yang L."/>
            <person name="Zimmer A.D."/>
            <person name="Zhu Q."/>
            <person name="Mitros T."/>
            <person name="Hellsten U."/>
            <person name="Loque D."/>
            <person name="Otillar R."/>
            <person name="Salamov A."/>
            <person name="Schmutz J."/>
            <person name="Shapiro H."/>
            <person name="Lindquist E."/>
            <person name="Lucas S."/>
            <person name="Rokhsar D."/>
            <person name="Grigoriev I.V."/>
        </authorList>
    </citation>
    <scope>NUCLEOTIDE SEQUENCE [LARGE SCALE GENOMIC DNA]</scope>
</reference>
<dbReference type="HOGENOM" id="CLU_1290909_0_0_1"/>
<accession>D8TG50</accession>
<proteinExistence type="predicted"/>
<keyword evidence="2" id="KW-1185">Reference proteome</keyword>
<protein>
    <submittedName>
        <fullName evidence="1">Uncharacterized protein</fullName>
    </submittedName>
</protein>
<dbReference type="KEGG" id="smo:SELMODRAFT_449384"/>
<organism evidence="2">
    <name type="scientific">Selaginella moellendorffii</name>
    <name type="common">Spikemoss</name>
    <dbReference type="NCBI Taxonomy" id="88036"/>
    <lineage>
        <taxon>Eukaryota</taxon>
        <taxon>Viridiplantae</taxon>
        <taxon>Streptophyta</taxon>
        <taxon>Embryophyta</taxon>
        <taxon>Tracheophyta</taxon>
        <taxon>Lycopodiopsida</taxon>
        <taxon>Selaginellales</taxon>
        <taxon>Selaginellaceae</taxon>
        <taxon>Selaginella</taxon>
    </lineage>
</organism>
<gene>
    <name evidence="1" type="ORF">SELMODRAFT_449384</name>
</gene>